<organism evidence="1 2">
    <name type="scientific">Hamiltosporidium magnivora</name>
    <dbReference type="NCBI Taxonomy" id="148818"/>
    <lineage>
        <taxon>Eukaryota</taxon>
        <taxon>Fungi</taxon>
        <taxon>Fungi incertae sedis</taxon>
        <taxon>Microsporidia</taxon>
        <taxon>Dubosqiidae</taxon>
        <taxon>Hamiltosporidium</taxon>
    </lineage>
</organism>
<sequence>MSIYLNILNKNSFFATENTILEQTIKSISISSSVIKSDCLKDILNIKGLERLEIEYSYIDIKNEIFLNESIKYFKFWPSGSSCYSDFFQLIDMMIGLQKIYFDTTNTIKLNRFENQIFYITELDLRCFDRMIDFLIQSEQNEKFDFEATNKDGENLKLYLSPLKFLFQNYEISSIKKLSISDFYINNSDVEALCNLLSLEELNINSIKFENISFSELFLAKQEYKIKRMNLYGINISEKDLIFIANLKKIEYIQFESCYIQGNTYNEIKMSFFNENYIELKYNARRDNLPEKTIKFIKEKFNTKILLQSRRR</sequence>
<proteinExistence type="predicted"/>
<dbReference type="AlphaFoldDB" id="A0A4Q9KQC2"/>
<dbReference type="Proteomes" id="UP000293045">
    <property type="component" value="Unassembled WGS sequence"/>
</dbReference>
<dbReference type="SUPFAM" id="SSF52047">
    <property type="entry name" value="RNI-like"/>
    <property type="match status" value="1"/>
</dbReference>
<dbReference type="EMBL" id="PIXR01003384">
    <property type="protein sequence ID" value="TBT96832.1"/>
    <property type="molecule type" value="Genomic_DNA"/>
</dbReference>
<accession>A0A4Q9KQC2</accession>
<dbReference type="VEuPathDB" id="MicrosporidiaDB:CWI36_3344p0010"/>
<dbReference type="Gene3D" id="3.80.10.10">
    <property type="entry name" value="Ribonuclease Inhibitor"/>
    <property type="match status" value="1"/>
</dbReference>
<name>A0A4Q9KQC2_9MICR</name>
<dbReference type="InterPro" id="IPR032675">
    <property type="entry name" value="LRR_dom_sf"/>
</dbReference>
<reference evidence="1 2" key="1">
    <citation type="submission" date="2017-12" db="EMBL/GenBank/DDBJ databases">
        <authorList>
            <person name="Pombert J.-F."/>
            <person name="Haag K.L."/>
            <person name="Ebert D."/>
        </authorList>
    </citation>
    <scope>NUCLEOTIDE SEQUENCE [LARGE SCALE GENOMIC DNA]</scope>
    <source>
        <strain evidence="1">IL-BN-2</strain>
    </source>
</reference>
<evidence type="ECO:0000313" key="1">
    <source>
        <dbReference type="EMBL" id="TBT96832.1"/>
    </source>
</evidence>
<protein>
    <submittedName>
        <fullName evidence="1">Uncharacterized protein</fullName>
    </submittedName>
</protein>
<comment type="caution">
    <text evidence="1">The sequence shown here is derived from an EMBL/GenBank/DDBJ whole genome shotgun (WGS) entry which is preliminary data.</text>
</comment>
<gene>
    <name evidence="1" type="ORF">CWI39_3384p0010</name>
</gene>
<evidence type="ECO:0000313" key="2">
    <source>
        <dbReference type="Proteomes" id="UP000293045"/>
    </source>
</evidence>
<dbReference type="VEuPathDB" id="MicrosporidiaDB:CWI39_3384p0010"/>